<evidence type="ECO:0000256" key="1">
    <source>
        <dbReference type="ARBA" id="ARBA00008007"/>
    </source>
</evidence>
<dbReference type="STRING" id="490629.SAMN05216266_12956"/>
<keyword evidence="3" id="KW-1185">Reference proteome</keyword>
<dbReference type="InterPro" id="IPR000836">
    <property type="entry name" value="PRTase_dom"/>
</dbReference>
<reference evidence="3" key="1">
    <citation type="submission" date="2016-10" db="EMBL/GenBank/DDBJ databases">
        <authorList>
            <person name="Varghese N."/>
            <person name="Submissions S."/>
        </authorList>
    </citation>
    <scope>NUCLEOTIDE SEQUENCE [LARGE SCALE GENOMIC DNA]</scope>
    <source>
        <strain evidence="3">CGMCC 4.3568</strain>
    </source>
</reference>
<accession>A0A1I1CNJ7</accession>
<evidence type="ECO:0000313" key="2">
    <source>
        <dbReference type="EMBL" id="SFB61993.1"/>
    </source>
</evidence>
<proteinExistence type="inferred from homology"/>
<evidence type="ECO:0008006" key="4">
    <source>
        <dbReference type="Google" id="ProtNLM"/>
    </source>
</evidence>
<dbReference type="Proteomes" id="UP000243799">
    <property type="component" value="Unassembled WGS sequence"/>
</dbReference>
<evidence type="ECO:0000313" key="3">
    <source>
        <dbReference type="Proteomes" id="UP000243799"/>
    </source>
</evidence>
<dbReference type="EMBL" id="FOKG01000029">
    <property type="protein sequence ID" value="SFB61993.1"/>
    <property type="molecule type" value="Genomic_DNA"/>
</dbReference>
<dbReference type="Gene3D" id="3.40.50.2020">
    <property type="match status" value="1"/>
</dbReference>
<name>A0A1I1CNJ7_9PSEU</name>
<organism evidence="2 3">
    <name type="scientific">Amycolatopsis marina</name>
    <dbReference type="NCBI Taxonomy" id="490629"/>
    <lineage>
        <taxon>Bacteria</taxon>
        <taxon>Bacillati</taxon>
        <taxon>Actinomycetota</taxon>
        <taxon>Actinomycetes</taxon>
        <taxon>Pseudonocardiales</taxon>
        <taxon>Pseudonocardiaceae</taxon>
        <taxon>Amycolatopsis</taxon>
    </lineage>
</organism>
<comment type="similarity">
    <text evidence="1">Belongs to the ComF/GntX family.</text>
</comment>
<gene>
    <name evidence="2" type="ORF">SAMN05216266_12956</name>
</gene>
<dbReference type="PANTHER" id="PTHR47505">
    <property type="entry name" value="DNA UTILIZATION PROTEIN YHGH"/>
    <property type="match status" value="1"/>
</dbReference>
<sequence>MFALTRYRGVARRLVLAQKERGRRDLAAPLGAALARGLTSLPASTGKGDVHLVPAPSRASAARLRGGSHVLALARHCAVGLRNEGVRAQVAPVLRLAAGARDAVGLDAEQRAANLRGRVRVASWRLPEPGARVILLDDVITTGATAAACVRALREAGIGVVAVLGLTVAG</sequence>
<protein>
    <recommendedName>
        <fullName evidence="4">Phosphoribosyl transferase domain-containing protein</fullName>
    </recommendedName>
</protein>
<dbReference type="CDD" id="cd06223">
    <property type="entry name" value="PRTases_typeI"/>
    <property type="match status" value="1"/>
</dbReference>
<dbReference type="PANTHER" id="PTHR47505:SF1">
    <property type="entry name" value="DNA UTILIZATION PROTEIN YHGH"/>
    <property type="match status" value="1"/>
</dbReference>
<dbReference type="AlphaFoldDB" id="A0A1I1CNJ7"/>
<dbReference type="InterPro" id="IPR029057">
    <property type="entry name" value="PRTase-like"/>
</dbReference>
<dbReference type="InterPro" id="IPR051910">
    <property type="entry name" value="ComF/GntX_DNA_util-trans"/>
</dbReference>
<dbReference type="SUPFAM" id="SSF53271">
    <property type="entry name" value="PRTase-like"/>
    <property type="match status" value="1"/>
</dbReference>